<dbReference type="InterPro" id="IPR043128">
    <property type="entry name" value="Rev_trsase/Diguanyl_cyclase"/>
</dbReference>
<comment type="caution">
    <text evidence="2">The sequence shown here is derived from an EMBL/GenBank/DDBJ whole genome shotgun (WGS) entry which is preliminary data.</text>
</comment>
<keyword evidence="3" id="KW-1185">Reference proteome</keyword>
<proteinExistence type="predicted"/>
<name>A0A371FHJ9_MUCPR</name>
<evidence type="ECO:0000313" key="2">
    <source>
        <dbReference type="EMBL" id="RDX77710.1"/>
    </source>
</evidence>
<evidence type="ECO:0000256" key="1">
    <source>
        <dbReference type="SAM" id="MobiDB-lite"/>
    </source>
</evidence>
<reference evidence="2" key="1">
    <citation type="submission" date="2018-05" db="EMBL/GenBank/DDBJ databases">
        <title>Draft genome of Mucuna pruriens seed.</title>
        <authorList>
            <person name="Nnadi N.E."/>
            <person name="Vos R."/>
            <person name="Hasami M.H."/>
            <person name="Devisetty U.K."/>
            <person name="Aguiy J.C."/>
        </authorList>
    </citation>
    <scope>NUCLEOTIDE SEQUENCE [LARGE SCALE GENOMIC DNA]</scope>
    <source>
        <strain evidence="2">JCA_2017</strain>
    </source>
</reference>
<gene>
    <name evidence="2" type="ORF">CR513_42125</name>
</gene>
<accession>A0A371FHJ9</accession>
<organism evidence="2 3">
    <name type="scientific">Mucuna pruriens</name>
    <name type="common">Velvet bean</name>
    <name type="synonym">Dolichos pruriens</name>
    <dbReference type="NCBI Taxonomy" id="157652"/>
    <lineage>
        <taxon>Eukaryota</taxon>
        <taxon>Viridiplantae</taxon>
        <taxon>Streptophyta</taxon>
        <taxon>Embryophyta</taxon>
        <taxon>Tracheophyta</taxon>
        <taxon>Spermatophyta</taxon>
        <taxon>Magnoliopsida</taxon>
        <taxon>eudicotyledons</taxon>
        <taxon>Gunneridae</taxon>
        <taxon>Pentapetalae</taxon>
        <taxon>rosids</taxon>
        <taxon>fabids</taxon>
        <taxon>Fabales</taxon>
        <taxon>Fabaceae</taxon>
        <taxon>Papilionoideae</taxon>
        <taxon>50 kb inversion clade</taxon>
        <taxon>NPAAA clade</taxon>
        <taxon>indigoferoid/millettioid clade</taxon>
        <taxon>Phaseoleae</taxon>
        <taxon>Mucuna</taxon>
    </lineage>
</organism>
<evidence type="ECO:0000313" key="3">
    <source>
        <dbReference type="Proteomes" id="UP000257109"/>
    </source>
</evidence>
<dbReference type="Gene3D" id="3.30.70.270">
    <property type="match status" value="1"/>
</dbReference>
<feature type="region of interest" description="Disordered" evidence="1">
    <location>
        <begin position="1"/>
        <end position="22"/>
    </location>
</feature>
<feature type="non-terminal residue" evidence="2">
    <location>
        <position position="1"/>
    </location>
</feature>
<dbReference type="EMBL" id="QJKJ01009102">
    <property type="protein sequence ID" value="RDX77710.1"/>
    <property type="molecule type" value="Genomic_DNA"/>
</dbReference>
<feature type="compositionally biased region" description="Basic and acidic residues" evidence="1">
    <location>
        <begin position="7"/>
        <end position="22"/>
    </location>
</feature>
<dbReference type="AlphaFoldDB" id="A0A371FHJ9"/>
<sequence>NDNTILVHDDSNESNRQNKGESTEAEALIEMERMMEQENPKIQPLGEDLEVINVGRGEEKKKVKIGEHIPLDMKRSLIELLREYVDVFAWSYRDMLSLDCKIVGGSKKSVNKRLMYLKDDCPAKTLSPFKEDPAESIIGGGSQAHKAIAKKTEFDTLGRGQEGSYEATYCRHHLSHLEQSMGKSCADYRRLNQATRKDHFPLPFIDQVLEK</sequence>
<protein>
    <submittedName>
        <fullName evidence="2">Uncharacterized protein</fullName>
    </submittedName>
</protein>
<dbReference type="OrthoDB" id="1166063at2759"/>
<dbReference type="Proteomes" id="UP000257109">
    <property type="component" value="Unassembled WGS sequence"/>
</dbReference>